<gene>
    <name evidence="1" type="ORF">N7494_013153</name>
</gene>
<organism evidence="1 2">
    <name type="scientific">Penicillium frequentans</name>
    <dbReference type="NCBI Taxonomy" id="3151616"/>
    <lineage>
        <taxon>Eukaryota</taxon>
        <taxon>Fungi</taxon>
        <taxon>Dikarya</taxon>
        <taxon>Ascomycota</taxon>
        <taxon>Pezizomycotina</taxon>
        <taxon>Eurotiomycetes</taxon>
        <taxon>Eurotiomycetidae</taxon>
        <taxon>Eurotiales</taxon>
        <taxon>Aspergillaceae</taxon>
        <taxon>Penicillium</taxon>
    </lineage>
</organism>
<sequence length="82" mass="9232">MSNTTPNSPNASAFFSINTELNVAICRQCERGVRKGNIFTHLASTNHRVSQTVARYIANCVQQWDHIEDQPNISDCYDFGQV</sequence>
<reference evidence="1 2" key="1">
    <citation type="journal article" date="2023" name="IMA Fungus">
        <title>Comparative genomic study of the Penicillium genus elucidates a diverse pangenome and 15 lateral gene transfer events.</title>
        <authorList>
            <person name="Petersen C."/>
            <person name="Sorensen T."/>
            <person name="Nielsen M.R."/>
            <person name="Sondergaard T.E."/>
            <person name="Sorensen J.L."/>
            <person name="Fitzpatrick D.A."/>
            <person name="Frisvad J.C."/>
            <person name="Nielsen K.L."/>
        </authorList>
    </citation>
    <scope>NUCLEOTIDE SEQUENCE [LARGE SCALE GENOMIC DNA]</scope>
    <source>
        <strain evidence="1 2">IBT 35679</strain>
    </source>
</reference>
<keyword evidence="2" id="KW-1185">Reference proteome</keyword>
<evidence type="ECO:0000313" key="2">
    <source>
        <dbReference type="Proteomes" id="UP001220324"/>
    </source>
</evidence>
<comment type="caution">
    <text evidence="1">The sequence shown here is derived from an EMBL/GenBank/DDBJ whole genome shotgun (WGS) entry which is preliminary data.</text>
</comment>
<proteinExistence type="predicted"/>
<dbReference type="Proteomes" id="UP001220324">
    <property type="component" value="Unassembled WGS sequence"/>
</dbReference>
<dbReference type="AlphaFoldDB" id="A0AAD6CHZ9"/>
<dbReference type="InterPro" id="IPR022698">
    <property type="entry name" value="OrsD"/>
</dbReference>
<evidence type="ECO:0000313" key="1">
    <source>
        <dbReference type="EMBL" id="KAJ5522967.1"/>
    </source>
</evidence>
<dbReference type="EMBL" id="JAQIZZ010000010">
    <property type="protein sequence ID" value="KAJ5522967.1"/>
    <property type="molecule type" value="Genomic_DNA"/>
</dbReference>
<name>A0AAD6CHZ9_9EURO</name>
<accession>A0AAD6CHZ9</accession>
<dbReference type="Pfam" id="PF12013">
    <property type="entry name" value="OrsD"/>
    <property type="match status" value="1"/>
</dbReference>
<protein>
    <submittedName>
        <fullName evidence="1">Uncharacterized protein</fullName>
    </submittedName>
</protein>